<evidence type="ECO:0000313" key="1">
    <source>
        <dbReference type="EMBL" id="QHS99753.1"/>
    </source>
</evidence>
<organism evidence="1">
    <name type="scientific">viral metagenome</name>
    <dbReference type="NCBI Taxonomy" id="1070528"/>
    <lineage>
        <taxon>unclassified sequences</taxon>
        <taxon>metagenomes</taxon>
        <taxon>organismal metagenomes</taxon>
    </lineage>
</organism>
<protein>
    <recommendedName>
        <fullName evidence="2">FCP1 homology domain-containing protein</fullName>
    </recommendedName>
</protein>
<dbReference type="SUPFAM" id="SSF56784">
    <property type="entry name" value="HAD-like"/>
    <property type="match status" value="1"/>
</dbReference>
<name>A0A6C0C8B4_9ZZZZ</name>
<dbReference type="InterPro" id="IPR023214">
    <property type="entry name" value="HAD_sf"/>
</dbReference>
<dbReference type="Gene3D" id="3.40.50.1000">
    <property type="entry name" value="HAD superfamily/HAD-like"/>
    <property type="match status" value="1"/>
</dbReference>
<evidence type="ECO:0008006" key="2">
    <source>
        <dbReference type="Google" id="ProtNLM"/>
    </source>
</evidence>
<sequence length="154" mass="18710">MKIFIFDLDDTIIYYPFGLVNYNNIRMDITLSRLLNNMNIVKYIYSNGTYGHVKIITDKMRITHNFKKIFARDTMPEMKPHINSYKFVENNIRKDYNDKNEYYFFDDRLENLQMAKSRGWNTIWIHIDFIDKPYYVDNAFPNIHTALLYYSLLN</sequence>
<reference evidence="1" key="1">
    <citation type="journal article" date="2020" name="Nature">
        <title>Giant virus diversity and host interactions through global metagenomics.</title>
        <authorList>
            <person name="Schulz F."/>
            <person name="Roux S."/>
            <person name="Paez-Espino D."/>
            <person name="Jungbluth S."/>
            <person name="Walsh D.A."/>
            <person name="Denef V.J."/>
            <person name="McMahon K.D."/>
            <person name="Konstantinidis K.T."/>
            <person name="Eloe-Fadrosh E.A."/>
            <person name="Kyrpides N.C."/>
            <person name="Woyke T."/>
        </authorList>
    </citation>
    <scope>NUCLEOTIDE SEQUENCE</scope>
    <source>
        <strain evidence="1">GVMAG-M-3300020187-37</strain>
    </source>
</reference>
<dbReference type="AlphaFoldDB" id="A0A6C0C8B4"/>
<dbReference type="InterPro" id="IPR036412">
    <property type="entry name" value="HAD-like_sf"/>
</dbReference>
<accession>A0A6C0C8B4</accession>
<dbReference type="EMBL" id="MN739347">
    <property type="protein sequence ID" value="QHS99753.1"/>
    <property type="molecule type" value="Genomic_DNA"/>
</dbReference>
<proteinExistence type="predicted"/>